<name>A0A830CGP5_9LAMI</name>
<dbReference type="Gene3D" id="2.170.150.80">
    <property type="entry name" value="NAC domain"/>
    <property type="match status" value="1"/>
</dbReference>
<gene>
    <name evidence="13" type="ORF">PHJA_001577000</name>
</gene>
<evidence type="ECO:0000259" key="12">
    <source>
        <dbReference type="PROSITE" id="PS51005"/>
    </source>
</evidence>
<evidence type="ECO:0000256" key="1">
    <source>
        <dbReference type="ARBA" id="ARBA00004123"/>
    </source>
</evidence>
<feature type="region of interest" description="Disordered" evidence="11">
    <location>
        <begin position="177"/>
        <end position="207"/>
    </location>
</feature>
<organism evidence="13 14">
    <name type="scientific">Phtheirospermum japonicum</name>
    <dbReference type="NCBI Taxonomy" id="374723"/>
    <lineage>
        <taxon>Eukaryota</taxon>
        <taxon>Viridiplantae</taxon>
        <taxon>Streptophyta</taxon>
        <taxon>Embryophyta</taxon>
        <taxon>Tracheophyta</taxon>
        <taxon>Spermatophyta</taxon>
        <taxon>Magnoliopsida</taxon>
        <taxon>eudicotyledons</taxon>
        <taxon>Gunneridae</taxon>
        <taxon>Pentapetalae</taxon>
        <taxon>asterids</taxon>
        <taxon>lamiids</taxon>
        <taxon>Lamiales</taxon>
        <taxon>Orobanchaceae</taxon>
        <taxon>Orobanchaceae incertae sedis</taxon>
        <taxon>Phtheirospermum</taxon>
    </lineage>
</organism>
<dbReference type="InterPro" id="IPR036093">
    <property type="entry name" value="NAC_dom_sf"/>
</dbReference>
<evidence type="ECO:0000256" key="6">
    <source>
        <dbReference type="ARBA" id="ARBA00023125"/>
    </source>
</evidence>
<evidence type="ECO:0000256" key="2">
    <source>
        <dbReference type="ARBA" id="ARBA00004167"/>
    </source>
</evidence>
<keyword evidence="9" id="KW-0804">Transcription</keyword>
<dbReference type="Proteomes" id="UP000653305">
    <property type="component" value="Unassembled WGS sequence"/>
</dbReference>
<evidence type="ECO:0000256" key="11">
    <source>
        <dbReference type="SAM" id="MobiDB-lite"/>
    </source>
</evidence>
<sequence>MAVLPVKSLPVGYRFRPTDEELIDHYLRHKINRRDKEVSVIREIDVCKWEPWDLPDLSVVESADNEWFFFCPKDRKYQNGQRLNRATEKGYWKATGKDRNISSRKGTKIGMKKTLVFYIGRAPDGKRTPWVIHEYRALDKSLDGTHPGQPDLKPDDSVDRTNLNEVEVIALSTTVVKSSGEEEQSESVTLSTFGGPTEMQPSVESHPTFDPEKVIVDTSVPIDWQSNSCTADEMDDNALDITSIPELEKLLADFGSPMQQASDWKMFSPLHSQMQSELGNPYLYNGFPGDISNNSQYNNSFQYGSNATADINEFLNSVLMDPEDLSFGANFSAAYPGSPKYINNIQLVKESNSNCDSEYEVCQEQVIGAIGDIQN</sequence>
<dbReference type="PANTHER" id="PTHR31744">
    <property type="entry name" value="PROTEIN CUP-SHAPED COTYLEDON 2-RELATED"/>
    <property type="match status" value="1"/>
</dbReference>
<dbReference type="GO" id="GO:0000976">
    <property type="term" value="F:transcription cis-regulatory region binding"/>
    <property type="evidence" value="ECO:0007669"/>
    <property type="project" value="UniProtKB-ARBA"/>
</dbReference>
<keyword evidence="5" id="KW-0805">Transcription regulation</keyword>
<feature type="domain" description="NAC" evidence="12">
    <location>
        <begin position="9"/>
        <end position="164"/>
    </location>
</feature>
<evidence type="ECO:0000256" key="3">
    <source>
        <dbReference type="ARBA" id="ARBA00022692"/>
    </source>
</evidence>
<dbReference type="PROSITE" id="PS51005">
    <property type="entry name" value="NAC"/>
    <property type="match status" value="1"/>
</dbReference>
<proteinExistence type="predicted"/>
<dbReference type="PANTHER" id="PTHR31744:SF216">
    <property type="entry name" value="NAC TRANSCRIPTION FACTOR"/>
    <property type="match status" value="1"/>
</dbReference>
<dbReference type="SUPFAM" id="SSF101941">
    <property type="entry name" value="NAC domain"/>
    <property type="match status" value="1"/>
</dbReference>
<evidence type="ECO:0000256" key="8">
    <source>
        <dbReference type="ARBA" id="ARBA00023159"/>
    </source>
</evidence>
<keyword evidence="3" id="KW-0812">Transmembrane</keyword>
<protein>
    <submittedName>
        <fullName evidence="13">NAC domain-containing protein 86</fullName>
    </submittedName>
</protein>
<keyword evidence="6" id="KW-0238">DNA-binding</keyword>
<dbReference type="GO" id="GO:0006355">
    <property type="term" value="P:regulation of DNA-templated transcription"/>
    <property type="evidence" value="ECO:0007669"/>
    <property type="project" value="InterPro"/>
</dbReference>
<dbReference type="InterPro" id="IPR003441">
    <property type="entry name" value="NAC-dom"/>
</dbReference>
<dbReference type="OrthoDB" id="737278at2759"/>
<evidence type="ECO:0000256" key="7">
    <source>
        <dbReference type="ARBA" id="ARBA00023136"/>
    </source>
</evidence>
<keyword evidence="7" id="KW-0472">Membrane</keyword>
<evidence type="ECO:0000256" key="5">
    <source>
        <dbReference type="ARBA" id="ARBA00023015"/>
    </source>
</evidence>
<evidence type="ECO:0000313" key="13">
    <source>
        <dbReference type="EMBL" id="GFP94325.1"/>
    </source>
</evidence>
<evidence type="ECO:0000256" key="4">
    <source>
        <dbReference type="ARBA" id="ARBA00022989"/>
    </source>
</evidence>
<keyword evidence="14" id="KW-1185">Reference proteome</keyword>
<feature type="compositionally biased region" description="Polar residues" evidence="11">
    <location>
        <begin position="186"/>
        <end position="205"/>
    </location>
</feature>
<keyword evidence="10" id="KW-0539">Nucleus</keyword>
<dbReference type="AlphaFoldDB" id="A0A830CGP5"/>
<dbReference type="GO" id="GO:0005634">
    <property type="term" value="C:nucleus"/>
    <property type="evidence" value="ECO:0007669"/>
    <property type="project" value="UniProtKB-SubCell"/>
</dbReference>
<reference evidence="13" key="1">
    <citation type="submission" date="2020-07" db="EMBL/GenBank/DDBJ databases">
        <title>Ethylene signaling mediates host invasion by parasitic plants.</title>
        <authorList>
            <person name="Yoshida S."/>
        </authorList>
    </citation>
    <scope>NUCLEOTIDE SEQUENCE</scope>
    <source>
        <strain evidence="13">Okayama</strain>
    </source>
</reference>
<dbReference type="Pfam" id="PF02365">
    <property type="entry name" value="NAM"/>
    <property type="match status" value="1"/>
</dbReference>
<evidence type="ECO:0000256" key="9">
    <source>
        <dbReference type="ARBA" id="ARBA00023163"/>
    </source>
</evidence>
<dbReference type="EMBL" id="BMAC01000344">
    <property type="protein sequence ID" value="GFP94325.1"/>
    <property type="molecule type" value="Genomic_DNA"/>
</dbReference>
<evidence type="ECO:0000313" key="14">
    <source>
        <dbReference type="Proteomes" id="UP000653305"/>
    </source>
</evidence>
<comment type="caution">
    <text evidence="13">The sequence shown here is derived from an EMBL/GenBank/DDBJ whole genome shotgun (WGS) entry which is preliminary data.</text>
</comment>
<comment type="subcellular location">
    <subcellularLocation>
        <location evidence="2">Membrane</location>
        <topology evidence="2">Single-pass membrane protein</topology>
    </subcellularLocation>
    <subcellularLocation>
        <location evidence="1">Nucleus</location>
    </subcellularLocation>
</comment>
<accession>A0A830CGP5</accession>
<evidence type="ECO:0000256" key="10">
    <source>
        <dbReference type="ARBA" id="ARBA00023242"/>
    </source>
</evidence>
<dbReference type="GO" id="GO:0016020">
    <property type="term" value="C:membrane"/>
    <property type="evidence" value="ECO:0007669"/>
    <property type="project" value="UniProtKB-SubCell"/>
</dbReference>
<keyword evidence="8" id="KW-0010">Activator</keyword>
<keyword evidence="4" id="KW-1133">Transmembrane helix</keyword>